<dbReference type="AlphaFoldDB" id="A0A9N9J9U2"/>
<comment type="similarity">
    <text evidence="1">Belongs to the type II topoisomerase GyrA/ParC subunit family.</text>
</comment>
<dbReference type="EMBL" id="CAJVPS010050993">
    <property type="protein sequence ID" value="CAG8768751.1"/>
    <property type="molecule type" value="Genomic_DNA"/>
</dbReference>
<dbReference type="OrthoDB" id="734at2759"/>
<dbReference type="InterPro" id="IPR013760">
    <property type="entry name" value="Topo_IIA-like_dom_sf"/>
</dbReference>
<organism evidence="6 7">
    <name type="scientific">Ambispora leptoticha</name>
    <dbReference type="NCBI Taxonomy" id="144679"/>
    <lineage>
        <taxon>Eukaryota</taxon>
        <taxon>Fungi</taxon>
        <taxon>Fungi incertae sedis</taxon>
        <taxon>Mucoromycota</taxon>
        <taxon>Glomeromycotina</taxon>
        <taxon>Glomeromycetes</taxon>
        <taxon>Archaeosporales</taxon>
        <taxon>Ambisporaceae</taxon>
        <taxon>Ambispora</taxon>
    </lineage>
</organism>
<evidence type="ECO:0000259" key="5">
    <source>
        <dbReference type="Pfam" id="PF00521"/>
    </source>
</evidence>
<dbReference type="GO" id="GO:0005524">
    <property type="term" value="F:ATP binding"/>
    <property type="evidence" value="ECO:0007669"/>
    <property type="project" value="InterPro"/>
</dbReference>
<keyword evidence="2" id="KW-0799">Topoisomerase</keyword>
<dbReference type="SUPFAM" id="SSF56719">
    <property type="entry name" value="Type II DNA topoisomerase"/>
    <property type="match status" value="1"/>
</dbReference>
<feature type="non-terminal residue" evidence="6">
    <location>
        <position position="1"/>
    </location>
</feature>
<dbReference type="PANTHER" id="PTHR43493">
    <property type="entry name" value="DNA GYRASE/TOPOISOMERASE SUBUNIT A"/>
    <property type="match status" value="1"/>
</dbReference>
<dbReference type="GO" id="GO:0006265">
    <property type="term" value="P:DNA topological change"/>
    <property type="evidence" value="ECO:0007669"/>
    <property type="project" value="InterPro"/>
</dbReference>
<dbReference type="Pfam" id="PF00521">
    <property type="entry name" value="DNA_topoisoIV"/>
    <property type="match status" value="1"/>
</dbReference>
<feature type="non-terminal residue" evidence="6">
    <location>
        <position position="176"/>
    </location>
</feature>
<dbReference type="GO" id="GO:0003677">
    <property type="term" value="F:DNA binding"/>
    <property type="evidence" value="ECO:0007669"/>
    <property type="project" value="UniProtKB-KW"/>
</dbReference>
<keyword evidence="3" id="KW-0238">DNA-binding</keyword>
<keyword evidence="4" id="KW-0413">Isomerase</keyword>
<dbReference type="InterPro" id="IPR013758">
    <property type="entry name" value="Topo_IIA_A/C_ab"/>
</dbReference>
<evidence type="ECO:0000256" key="2">
    <source>
        <dbReference type="ARBA" id="ARBA00023029"/>
    </source>
</evidence>
<evidence type="ECO:0000256" key="3">
    <source>
        <dbReference type="ARBA" id="ARBA00023125"/>
    </source>
</evidence>
<reference evidence="6" key="1">
    <citation type="submission" date="2021-06" db="EMBL/GenBank/DDBJ databases">
        <authorList>
            <person name="Kallberg Y."/>
            <person name="Tangrot J."/>
            <person name="Rosling A."/>
        </authorList>
    </citation>
    <scope>NUCLEOTIDE SEQUENCE</scope>
    <source>
        <strain evidence="6">FL130A</strain>
    </source>
</reference>
<comment type="caution">
    <text evidence="6">The sequence shown here is derived from an EMBL/GenBank/DDBJ whole genome shotgun (WGS) entry which is preliminary data.</text>
</comment>
<dbReference type="Proteomes" id="UP000789508">
    <property type="component" value="Unassembled WGS sequence"/>
</dbReference>
<dbReference type="GO" id="GO:0003918">
    <property type="term" value="F:DNA topoisomerase type II (double strand cut, ATP-hydrolyzing) activity"/>
    <property type="evidence" value="ECO:0007669"/>
    <property type="project" value="InterPro"/>
</dbReference>
<feature type="domain" description="Topo IIA-type catalytic" evidence="5">
    <location>
        <begin position="39"/>
        <end position="131"/>
    </location>
</feature>
<proteinExistence type="inferred from homology"/>
<name>A0A9N9J9U2_9GLOM</name>
<dbReference type="PANTHER" id="PTHR43493:SF5">
    <property type="entry name" value="DNA GYRASE SUBUNIT A, CHLOROPLASTIC_MITOCHONDRIAL"/>
    <property type="match status" value="1"/>
</dbReference>
<gene>
    <name evidence="6" type="ORF">ALEPTO_LOCUS14025</name>
</gene>
<keyword evidence="7" id="KW-1185">Reference proteome</keyword>
<evidence type="ECO:0000256" key="1">
    <source>
        <dbReference type="ARBA" id="ARBA00008263"/>
    </source>
</evidence>
<evidence type="ECO:0000313" key="7">
    <source>
        <dbReference type="Proteomes" id="UP000789508"/>
    </source>
</evidence>
<evidence type="ECO:0000256" key="4">
    <source>
        <dbReference type="ARBA" id="ARBA00023235"/>
    </source>
</evidence>
<dbReference type="GO" id="GO:0009330">
    <property type="term" value="C:DNA topoisomerase type II (double strand cut, ATP-hydrolyzing) complex"/>
    <property type="evidence" value="ECO:0007669"/>
    <property type="project" value="TreeGrafter"/>
</dbReference>
<evidence type="ECO:0000313" key="6">
    <source>
        <dbReference type="EMBL" id="CAG8768751.1"/>
    </source>
</evidence>
<protein>
    <submittedName>
        <fullName evidence="6">660_t:CDS:1</fullName>
    </submittedName>
</protein>
<sequence length="176" mass="19833">IYNAMANMVRADKFRYPLVYGRGNFGYDKNPPAAMRYTKEEPVVLPVSLPNLLLNGSSGIAVGMTSDIPPHHLGGTLTATINLINNPDLITIQKLKEKIRFNDQQITAADFKMQEEENSAAKQLIEEKYNVLISERKKIEEDFIQLKKKVNQELVNDLQGPDFPTGGYVLEKEKLP</sequence>
<dbReference type="InterPro" id="IPR050220">
    <property type="entry name" value="Type_II_DNA_Topoisomerases"/>
</dbReference>
<accession>A0A9N9J9U2</accession>
<dbReference type="InterPro" id="IPR002205">
    <property type="entry name" value="Topo_IIA_dom_A"/>
</dbReference>
<dbReference type="Gene3D" id="3.90.199.10">
    <property type="entry name" value="Topoisomerase II, domain 5"/>
    <property type="match status" value="2"/>
</dbReference>